<dbReference type="Proteomes" id="UP001300383">
    <property type="component" value="Unassembled WGS sequence"/>
</dbReference>
<name>A0AAP4BE78_9FIRM</name>
<evidence type="ECO:0000313" key="2">
    <source>
        <dbReference type="EMBL" id="MDI9243486.1"/>
    </source>
</evidence>
<reference evidence="2 3" key="1">
    <citation type="submission" date="2023-05" db="EMBL/GenBank/DDBJ databases">
        <title>[ruminococcus] sp. nov., isolated from a pig farm feces dump.</title>
        <authorList>
            <person name="Chang Y.-H."/>
        </authorList>
    </citation>
    <scope>NUCLEOTIDE SEQUENCE [LARGE SCALE GENOMIC DNA]</scope>
    <source>
        <strain evidence="2 3">YH-rum2234</strain>
    </source>
</reference>
<organism evidence="2 3">
    <name type="scientific">Fusibacillus kribbianus</name>
    <dbReference type="NCBI Taxonomy" id="3044208"/>
    <lineage>
        <taxon>Bacteria</taxon>
        <taxon>Bacillati</taxon>
        <taxon>Bacillota</taxon>
        <taxon>Clostridia</taxon>
        <taxon>Lachnospirales</taxon>
        <taxon>Lachnospiraceae</taxon>
        <taxon>Fusibacillus</taxon>
    </lineage>
</organism>
<evidence type="ECO:0000313" key="3">
    <source>
        <dbReference type="Proteomes" id="UP001300383"/>
    </source>
</evidence>
<accession>A0AAP4BE78</accession>
<evidence type="ECO:0000259" key="1">
    <source>
        <dbReference type="Pfam" id="PF20369"/>
    </source>
</evidence>
<protein>
    <recommendedName>
        <fullName evidence="1">DUF6664 domain-containing protein</fullName>
    </recommendedName>
</protein>
<dbReference type="Pfam" id="PF20369">
    <property type="entry name" value="DUF6664"/>
    <property type="match status" value="1"/>
</dbReference>
<feature type="domain" description="DUF6664" evidence="1">
    <location>
        <begin position="12"/>
        <end position="113"/>
    </location>
</feature>
<keyword evidence="3" id="KW-1185">Reference proteome</keyword>
<gene>
    <name evidence="2" type="ORF">QJ036_13620</name>
</gene>
<proteinExistence type="predicted"/>
<comment type="caution">
    <text evidence="2">The sequence shown here is derived from an EMBL/GenBank/DDBJ whole genome shotgun (WGS) entry which is preliminary data.</text>
</comment>
<dbReference type="AlphaFoldDB" id="A0AAP4BE78"/>
<dbReference type="EMBL" id="JASGBQ010000036">
    <property type="protein sequence ID" value="MDI9243486.1"/>
    <property type="molecule type" value="Genomic_DNA"/>
</dbReference>
<sequence length="116" mass="13611">MKKKEKVNTMSETYLDLPSRLEDAFPEIDNDIVLELQNENEEYAKLQQRISDLKQQKPFLANLLEGSGEISLTAEEHAAFVQYLHLVRKRDDMERQQIYFRGHTDAVAYLRKIKAI</sequence>
<dbReference type="RefSeq" id="WP_283231897.1">
    <property type="nucleotide sequence ID" value="NZ_JASGBQ010000036.1"/>
</dbReference>
<dbReference type="InterPro" id="IPR046605">
    <property type="entry name" value="DUF6664"/>
</dbReference>